<dbReference type="InterPro" id="IPR005846">
    <property type="entry name" value="A-D-PHexomutase_a/b/a-III"/>
</dbReference>
<dbReference type="Proteomes" id="UP000294558">
    <property type="component" value="Unassembled WGS sequence"/>
</dbReference>
<dbReference type="CDD" id="cd05802">
    <property type="entry name" value="GlmM"/>
    <property type="match status" value="1"/>
</dbReference>
<evidence type="ECO:0000256" key="9">
    <source>
        <dbReference type="HAMAP-Rule" id="MF_01554"/>
    </source>
</evidence>
<keyword evidence="3 9" id="KW-0479">Metal-binding</keyword>
<feature type="binding site" evidence="9">
    <location>
        <position position="233"/>
    </location>
    <ligand>
        <name>Mg(2+)</name>
        <dbReference type="ChEBI" id="CHEBI:18420"/>
    </ligand>
</feature>
<dbReference type="RefSeq" id="WP_133870080.1">
    <property type="nucleotide sequence ID" value="NZ_SOAU01000001.1"/>
</dbReference>
<evidence type="ECO:0000256" key="2">
    <source>
        <dbReference type="ARBA" id="ARBA00022553"/>
    </source>
</evidence>
<comment type="similarity">
    <text evidence="1 9">Belongs to the phosphohexose mutase family.</text>
</comment>
<keyword evidence="15" id="KW-1185">Reference proteome</keyword>
<evidence type="ECO:0000256" key="4">
    <source>
        <dbReference type="ARBA" id="ARBA00022842"/>
    </source>
</evidence>
<comment type="caution">
    <text evidence="14">The sequence shown here is derived from an EMBL/GenBank/DDBJ whole genome shotgun (WGS) entry which is preliminary data.</text>
</comment>
<keyword evidence="5 9" id="KW-0413">Isomerase</keyword>
<comment type="cofactor">
    <cofactor evidence="9">
        <name>Mg(2+)</name>
        <dbReference type="ChEBI" id="CHEBI:18420"/>
    </cofactor>
    <text evidence="9">Binds 1 Mg(2+) ion per subunit.</text>
</comment>
<protein>
    <recommendedName>
        <fullName evidence="8 9">Phosphoglucosamine mutase</fullName>
        <ecNumber evidence="7 9">5.4.2.10</ecNumber>
    </recommendedName>
</protein>
<evidence type="ECO:0000256" key="6">
    <source>
        <dbReference type="ARBA" id="ARBA00050364"/>
    </source>
</evidence>
<dbReference type="InterPro" id="IPR005843">
    <property type="entry name" value="A-D-PHexomutase_C"/>
</dbReference>
<dbReference type="InterPro" id="IPR005845">
    <property type="entry name" value="A-D-PHexomutase_a/b/a-II"/>
</dbReference>
<dbReference type="GO" id="GO:0000287">
    <property type="term" value="F:magnesium ion binding"/>
    <property type="evidence" value="ECO:0007669"/>
    <property type="project" value="UniProtKB-UniRule"/>
</dbReference>
<dbReference type="OrthoDB" id="9803322at2"/>
<evidence type="ECO:0000256" key="5">
    <source>
        <dbReference type="ARBA" id="ARBA00023235"/>
    </source>
</evidence>
<organism evidence="14 15">
    <name type="scientific">Ilumatobacter fluminis</name>
    <dbReference type="NCBI Taxonomy" id="467091"/>
    <lineage>
        <taxon>Bacteria</taxon>
        <taxon>Bacillati</taxon>
        <taxon>Actinomycetota</taxon>
        <taxon>Acidimicrobiia</taxon>
        <taxon>Acidimicrobiales</taxon>
        <taxon>Ilumatobacteraceae</taxon>
        <taxon>Ilumatobacter</taxon>
    </lineage>
</organism>
<dbReference type="PRINTS" id="PR00509">
    <property type="entry name" value="PGMPMM"/>
</dbReference>
<dbReference type="Pfam" id="PF02879">
    <property type="entry name" value="PGM_PMM_II"/>
    <property type="match status" value="1"/>
</dbReference>
<evidence type="ECO:0000256" key="8">
    <source>
        <dbReference type="ARBA" id="ARBA00068193"/>
    </source>
</evidence>
<dbReference type="AlphaFoldDB" id="A0A4R7I4D5"/>
<evidence type="ECO:0000259" key="13">
    <source>
        <dbReference type="Pfam" id="PF02880"/>
    </source>
</evidence>
<feature type="domain" description="Alpha-D-phosphohexomutase alpha/beta/alpha" evidence="11">
    <location>
        <begin position="2"/>
        <end position="125"/>
    </location>
</feature>
<reference evidence="14 15" key="1">
    <citation type="submission" date="2019-03" db="EMBL/GenBank/DDBJ databases">
        <title>Sequencing the genomes of 1000 actinobacteria strains.</title>
        <authorList>
            <person name="Klenk H.-P."/>
        </authorList>
    </citation>
    <scope>NUCLEOTIDE SEQUENCE [LARGE SCALE GENOMIC DNA]</scope>
    <source>
        <strain evidence="14 15">DSM 18936</strain>
    </source>
</reference>
<evidence type="ECO:0000259" key="10">
    <source>
        <dbReference type="Pfam" id="PF00408"/>
    </source>
</evidence>
<feature type="domain" description="Alpha-D-phosphohexomutase alpha/beta/alpha" evidence="13">
    <location>
        <begin position="246"/>
        <end position="358"/>
    </location>
</feature>
<dbReference type="PANTHER" id="PTHR42946">
    <property type="entry name" value="PHOSPHOHEXOSE MUTASE"/>
    <property type="match status" value="1"/>
</dbReference>
<dbReference type="Pfam" id="PF00408">
    <property type="entry name" value="PGM_PMM_IV"/>
    <property type="match status" value="1"/>
</dbReference>
<feature type="binding site" description="via phosphate group" evidence="9">
    <location>
        <position position="93"/>
    </location>
    <ligand>
        <name>Mg(2+)</name>
        <dbReference type="ChEBI" id="CHEBI:18420"/>
    </ligand>
</feature>
<dbReference type="FunFam" id="3.40.120.10:FF:000001">
    <property type="entry name" value="Phosphoglucosamine mutase"/>
    <property type="match status" value="1"/>
</dbReference>
<proteinExistence type="inferred from homology"/>
<evidence type="ECO:0000313" key="14">
    <source>
        <dbReference type="EMBL" id="TDT17819.1"/>
    </source>
</evidence>
<name>A0A4R7I4D5_9ACTN</name>
<evidence type="ECO:0000256" key="3">
    <source>
        <dbReference type="ARBA" id="ARBA00022723"/>
    </source>
</evidence>
<evidence type="ECO:0000256" key="1">
    <source>
        <dbReference type="ARBA" id="ARBA00010231"/>
    </source>
</evidence>
<dbReference type="InterPro" id="IPR016055">
    <property type="entry name" value="A-D-PHexomutase_a/b/a-I/II/III"/>
</dbReference>
<dbReference type="HAMAP" id="MF_01554_B">
    <property type="entry name" value="GlmM_B"/>
    <property type="match status" value="1"/>
</dbReference>
<dbReference type="InterPro" id="IPR036900">
    <property type="entry name" value="A-D-PHexomutase_C_sf"/>
</dbReference>
<feature type="binding site" evidence="9">
    <location>
        <position position="231"/>
    </location>
    <ligand>
        <name>Mg(2+)</name>
        <dbReference type="ChEBI" id="CHEBI:18420"/>
    </ligand>
</feature>
<feature type="domain" description="Alpha-D-phosphohexomutase alpha/beta/alpha" evidence="12">
    <location>
        <begin position="145"/>
        <end position="242"/>
    </location>
</feature>
<dbReference type="FunFam" id="3.40.120.10:FF:000002">
    <property type="entry name" value="Phosphoglucosamine mutase"/>
    <property type="match status" value="1"/>
</dbReference>
<dbReference type="Pfam" id="PF02878">
    <property type="entry name" value="PGM_PMM_I"/>
    <property type="match status" value="1"/>
</dbReference>
<dbReference type="GO" id="GO:0009252">
    <property type="term" value="P:peptidoglycan biosynthetic process"/>
    <property type="evidence" value="ECO:0007669"/>
    <property type="project" value="TreeGrafter"/>
</dbReference>
<dbReference type="InterPro" id="IPR005841">
    <property type="entry name" value="Alpha-D-phosphohexomutase_SF"/>
</dbReference>
<dbReference type="InterPro" id="IPR006352">
    <property type="entry name" value="GlmM_bact"/>
</dbReference>
<dbReference type="Gene3D" id="3.30.310.50">
    <property type="entry name" value="Alpha-D-phosphohexomutase, C-terminal domain"/>
    <property type="match status" value="1"/>
</dbReference>
<keyword evidence="2 9" id="KW-0597">Phosphoprotein</keyword>
<evidence type="ECO:0000259" key="12">
    <source>
        <dbReference type="Pfam" id="PF02879"/>
    </source>
</evidence>
<sequence length="431" mass="45193">MRFGTDGVRGRANTDLTASFALDLGRAAAKVLRASVAVVGGDSRLSTPMLEAAFVAGLAAEGVEVHRLGVTPTPAVAFEAQRLGAMGAVISASHNPYHDNGIKLFAVGGTKLPDDVERAIEAQLVELDPPSGDPGLVHGRGGSADAYVEHLLRTLDGRDLTGMRVVVDAANGAASHLAADVFTRTGAQVVVINDRPDGRNINDRCGATDVDRLRAVVTAERAQVGIALDGDADRLIAVDEQGDVVDGDHVIAICAADLRARGLLRDDTVVVTVMTNLGFRLAMEAAGIAVVETPVGDRYVLEALNEHGYSLGGEQSGHVIFSDWATTGDGLLTALVLLDVVQRSGRRLSRLAREAMTQLPQVLVNIPVAERRPDIAAELADEIAAAQAELGETGRILVRASGTEPFVRVMVEAPTAEQARATADRLAAQVR</sequence>
<comment type="function">
    <text evidence="9">Catalyzes the conversion of glucosamine-6-phosphate to glucosamine-1-phosphate.</text>
</comment>
<keyword evidence="4 9" id="KW-0460">Magnesium</keyword>
<gene>
    <name evidence="9" type="primary">glmM</name>
    <name evidence="14" type="ORF">BDK89_3432</name>
</gene>
<dbReference type="NCBIfam" id="TIGR01455">
    <property type="entry name" value="glmM"/>
    <property type="match status" value="1"/>
</dbReference>
<evidence type="ECO:0000259" key="11">
    <source>
        <dbReference type="Pfam" id="PF02878"/>
    </source>
</evidence>
<dbReference type="EC" id="5.4.2.10" evidence="7 9"/>
<feature type="active site" description="Phosphoserine intermediate" evidence="9">
    <location>
        <position position="93"/>
    </location>
</feature>
<comment type="PTM">
    <text evidence="9">Activated by phosphorylation.</text>
</comment>
<evidence type="ECO:0000313" key="15">
    <source>
        <dbReference type="Proteomes" id="UP000294558"/>
    </source>
</evidence>
<dbReference type="GO" id="GO:0004615">
    <property type="term" value="F:phosphomannomutase activity"/>
    <property type="evidence" value="ECO:0007669"/>
    <property type="project" value="TreeGrafter"/>
</dbReference>
<dbReference type="GO" id="GO:0008966">
    <property type="term" value="F:phosphoglucosamine mutase activity"/>
    <property type="evidence" value="ECO:0007669"/>
    <property type="project" value="UniProtKB-UniRule"/>
</dbReference>
<feature type="binding site" evidence="9">
    <location>
        <position position="229"/>
    </location>
    <ligand>
        <name>Mg(2+)</name>
        <dbReference type="ChEBI" id="CHEBI:18420"/>
    </ligand>
</feature>
<dbReference type="GO" id="GO:0006048">
    <property type="term" value="P:UDP-N-acetylglucosamine biosynthetic process"/>
    <property type="evidence" value="ECO:0007669"/>
    <property type="project" value="TreeGrafter"/>
</dbReference>
<feature type="modified residue" description="Phosphoserine" evidence="9">
    <location>
        <position position="93"/>
    </location>
</feature>
<dbReference type="Gene3D" id="3.40.120.10">
    <property type="entry name" value="Alpha-D-Glucose-1,6-Bisphosphate, subunit A, domain 3"/>
    <property type="match status" value="3"/>
</dbReference>
<dbReference type="InterPro" id="IPR050060">
    <property type="entry name" value="Phosphoglucosamine_mutase"/>
</dbReference>
<dbReference type="InterPro" id="IPR005844">
    <property type="entry name" value="A-D-PHexomutase_a/b/a-I"/>
</dbReference>
<evidence type="ECO:0000256" key="7">
    <source>
        <dbReference type="ARBA" id="ARBA00066330"/>
    </source>
</evidence>
<dbReference type="FunFam" id="3.30.310.50:FF:000001">
    <property type="entry name" value="Phosphoglucosamine mutase"/>
    <property type="match status" value="1"/>
</dbReference>
<dbReference type="GO" id="GO:0005975">
    <property type="term" value="P:carbohydrate metabolic process"/>
    <property type="evidence" value="ECO:0007669"/>
    <property type="project" value="InterPro"/>
</dbReference>
<accession>A0A4R7I4D5</accession>
<dbReference type="SUPFAM" id="SSF55957">
    <property type="entry name" value="Phosphoglucomutase, C-terminal domain"/>
    <property type="match status" value="1"/>
</dbReference>
<dbReference type="Pfam" id="PF02880">
    <property type="entry name" value="PGM_PMM_III"/>
    <property type="match status" value="1"/>
</dbReference>
<dbReference type="GO" id="GO:0005829">
    <property type="term" value="C:cytosol"/>
    <property type="evidence" value="ECO:0007669"/>
    <property type="project" value="TreeGrafter"/>
</dbReference>
<comment type="catalytic activity">
    <reaction evidence="6 9">
        <text>alpha-D-glucosamine 1-phosphate = D-glucosamine 6-phosphate</text>
        <dbReference type="Rhea" id="RHEA:23424"/>
        <dbReference type="ChEBI" id="CHEBI:58516"/>
        <dbReference type="ChEBI" id="CHEBI:58725"/>
        <dbReference type="EC" id="5.4.2.10"/>
    </reaction>
</comment>
<dbReference type="SUPFAM" id="SSF53738">
    <property type="entry name" value="Phosphoglucomutase, first 3 domains"/>
    <property type="match status" value="3"/>
</dbReference>
<feature type="domain" description="Alpha-D-phosphohexomutase C-terminal" evidence="10">
    <location>
        <begin position="363"/>
        <end position="428"/>
    </location>
</feature>
<dbReference type="PANTHER" id="PTHR42946:SF1">
    <property type="entry name" value="PHOSPHOGLUCOMUTASE (ALPHA-D-GLUCOSE-1,6-BISPHOSPHATE-DEPENDENT)"/>
    <property type="match status" value="1"/>
</dbReference>
<dbReference type="EMBL" id="SOAU01000001">
    <property type="protein sequence ID" value="TDT17819.1"/>
    <property type="molecule type" value="Genomic_DNA"/>
</dbReference>